<sequence>MKFNLDQMSCAQNIFDQSTEGDIQNIIQMYIKANVDIGDWNIYEISNLIPTEAVGVDRMYCLASIDNLSIVDFARQINGTLIPAYFEFENETKFIATFEKDLKVAIKESRKDQMIYMIP</sequence>
<accession>A0A7X0ZX88</accession>
<reference evidence="1 2" key="1">
    <citation type="submission" date="2020-03" db="EMBL/GenBank/DDBJ databases">
        <title>Soil Listeria distribution.</title>
        <authorList>
            <person name="Liao J."/>
            <person name="Wiedmann M."/>
        </authorList>
    </citation>
    <scope>NUCLEOTIDE SEQUENCE [LARGE SCALE GENOMIC DNA]</scope>
    <source>
        <strain evidence="1 2">FSL L7-0039</strain>
    </source>
</reference>
<protein>
    <submittedName>
        <fullName evidence="1">Uncharacterized protein</fullName>
    </submittedName>
</protein>
<dbReference type="AlphaFoldDB" id="A0A7X0ZX88"/>
<proteinExistence type="predicted"/>
<evidence type="ECO:0000313" key="1">
    <source>
        <dbReference type="EMBL" id="MBC2312081.1"/>
    </source>
</evidence>
<name>A0A7X0ZX88_9LIST</name>
<comment type="caution">
    <text evidence="1">The sequence shown here is derived from an EMBL/GenBank/DDBJ whole genome shotgun (WGS) entry which is preliminary data.</text>
</comment>
<dbReference type="Proteomes" id="UP000565628">
    <property type="component" value="Unassembled WGS sequence"/>
</dbReference>
<dbReference type="EMBL" id="JAASWV010000023">
    <property type="protein sequence ID" value="MBC2312081.1"/>
    <property type="molecule type" value="Genomic_DNA"/>
</dbReference>
<gene>
    <name evidence="1" type="ORF">HCJ81_14400</name>
</gene>
<dbReference type="RefSeq" id="WP_185642319.1">
    <property type="nucleotide sequence ID" value="NZ_JAASWV010000023.1"/>
</dbReference>
<evidence type="ECO:0000313" key="2">
    <source>
        <dbReference type="Proteomes" id="UP000565628"/>
    </source>
</evidence>
<organism evidence="1 2">
    <name type="scientific">Listeria booriae</name>
    <dbReference type="NCBI Taxonomy" id="1552123"/>
    <lineage>
        <taxon>Bacteria</taxon>
        <taxon>Bacillati</taxon>
        <taxon>Bacillota</taxon>
        <taxon>Bacilli</taxon>
        <taxon>Bacillales</taxon>
        <taxon>Listeriaceae</taxon>
        <taxon>Listeria</taxon>
    </lineage>
</organism>